<keyword evidence="1" id="KW-0472">Membrane</keyword>
<protein>
    <submittedName>
        <fullName evidence="2">AtpZ/AtpI family protein</fullName>
    </submittedName>
</protein>
<dbReference type="Pfam" id="PF09527">
    <property type="entry name" value="ATPase_gene1"/>
    <property type="match status" value="1"/>
</dbReference>
<dbReference type="RefSeq" id="WP_147738709.1">
    <property type="nucleotide sequence ID" value="NZ_SAXU01000001.1"/>
</dbReference>
<sequence length="72" mass="8101">MKNKNLKNGIKYASLGIEFASMILGLAFVGHYIDKKLNSSPLFIIVGIFFGFISGIYRLYKISKIIGRNDKN</sequence>
<dbReference type="InterPro" id="IPR032820">
    <property type="entry name" value="ATPase_put"/>
</dbReference>
<comment type="caution">
    <text evidence="2">The sequence shown here is derived from an EMBL/GenBank/DDBJ whole genome shotgun (WGS) entry which is preliminary data.</text>
</comment>
<evidence type="ECO:0000313" key="2">
    <source>
        <dbReference type="EMBL" id="TXJ20565.1"/>
    </source>
</evidence>
<evidence type="ECO:0000256" key="1">
    <source>
        <dbReference type="SAM" id="Phobius"/>
    </source>
</evidence>
<keyword evidence="1" id="KW-0812">Transmembrane</keyword>
<keyword evidence="1" id="KW-1133">Transmembrane helix</keyword>
<dbReference type="AlphaFoldDB" id="A0A5C8D580"/>
<feature type="transmembrane region" description="Helical" evidence="1">
    <location>
        <begin position="12"/>
        <end position="33"/>
    </location>
</feature>
<reference evidence="2 3" key="1">
    <citation type="journal article" date="1992" name="Lakartidningen">
        <title>[Penicillin V and not amoxicillin is the first choice preparation in acute otitis].</title>
        <authorList>
            <person name="Kamme C."/>
            <person name="Lundgren K."/>
            <person name="Prellner K."/>
        </authorList>
    </citation>
    <scope>NUCLEOTIDE SEQUENCE [LARGE SCALE GENOMIC DNA]</scope>
    <source>
        <strain evidence="2 3">513A</strain>
    </source>
</reference>
<name>A0A5C8D580_9SPIR</name>
<dbReference type="Proteomes" id="UP000324638">
    <property type="component" value="Unassembled WGS sequence"/>
</dbReference>
<organism evidence="2 3">
    <name type="scientific">Brachyspira aalborgi</name>
    <dbReference type="NCBI Taxonomy" id="29522"/>
    <lineage>
        <taxon>Bacteria</taxon>
        <taxon>Pseudomonadati</taxon>
        <taxon>Spirochaetota</taxon>
        <taxon>Spirochaetia</taxon>
        <taxon>Brachyspirales</taxon>
        <taxon>Brachyspiraceae</taxon>
        <taxon>Brachyspira</taxon>
    </lineage>
</organism>
<gene>
    <name evidence="2" type="ORF">EPJ79_05335</name>
</gene>
<feature type="transmembrane region" description="Helical" evidence="1">
    <location>
        <begin position="39"/>
        <end position="60"/>
    </location>
</feature>
<accession>A0A5C8D580</accession>
<evidence type="ECO:0000313" key="3">
    <source>
        <dbReference type="Proteomes" id="UP000324638"/>
    </source>
</evidence>
<dbReference type="EMBL" id="SAXU01000001">
    <property type="protein sequence ID" value="TXJ20565.1"/>
    <property type="molecule type" value="Genomic_DNA"/>
</dbReference>
<proteinExistence type="predicted"/>